<reference evidence="1 2" key="1">
    <citation type="journal article" date="2019" name="Sci. Rep.">
        <title>Orb-weaving spider Araneus ventricosus genome elucidates the spidroin gene catalogue.</title>
        <authorList>
            <person name="Kono N."/>
            <person name="Nakamura H."/>
            <person name="Ohtoshi R."/>
            <person name="Moran D.A.P."/>
            <person name="Shinohara A."/>
            <person name="Yoshida Y."/>
            <person name="Fujiwara M."/>
            <person name="Mori M."/>
            <person name="Tomita M."/>
            <person name="Arakawa K."/>
        </authorList>
    </citation>
    <scope>NUCLEOTIDE SEQUENCE [LARGE SCALE GENOMIC DNA]</scope>
</reference>
<sequence length="89" mass="10288">MTRTTPELIPPLQTSAPHQREDCWPLCVIWHAMGPIHDGSSSRPSVGLVFEPGTLWSRSRDFIARPPRSQFFIDMDEKSFRNYQKRASM</sequence>
<comment type="caution">
    <text evidence="1">The sequence shown here is derived from an EMBL/GenBank/DDBJ whole genome shotgun (WGS) entry which is preliminary data.</text>
</comment>
<proteinExistence type="predicted"/>
<gene>
    <name evidence="1" type="ORF">AVEN_198043_1</name>
</gene>
<protein>
    <submittedName>
        <fullName evidence="1">Uncharacterized protein</fullName>
    </submittedName>
</protein>
<organism evidence="1 2">
    <name type="scientific">Araneus ventricosus</name>
    <name type="common">Orbweaver spider</name>
    <name type="synonym">Epeira ventricosa</name>
    <dbReference type="NCBI Taxonomy" id="182803"/>
    <lineage>
        <taxon>Eukaryota</taxon>
        <taxon>Metazoa</taxon>
        <taxon>Ecdysozoa</taxon>
        <taxon>Arthropoda</taxon>
        <taxon>Chelicerata</taxon>
        <taxon>Arachnida</taxon>
        <taxon>Araneae</taxon>
        <taxon>Araneomorphae</taxon>
        <taxon>Entelegynae</taxon>
        <taxon>Araneoidea</taxon>
        <taxon>Araneidae</taxon>
        <taxon>Araneus</taxon>
    </lineage>
</organism>
<dbReference type="EMBL" id="BGPR01001462">
    <property type="protein sequence ID" value="GBM54525.1"/>
    <property type="molecule type" value="Genomic_DNA"/>
</dbReference>
<evidence type="ECO:0000313" key="1">
    <source>
        <dbReference type="EMBL" id="GBM54525.1"/>
    </source>
</evidence>
<name>A0A4Y2GP21_ARAVE</name>
<dbReference type="AlphaFoldDB" id="A0A4Y2GP21"/>
<accession>A0A4Y2GP21</accession>
<dbReference type="Proteomes" id="UP000499080">
    <property type="component" value="Unassembled WGS sequence"/>
</dbReference>
<evidence type="ECO:0000313" key="2">
    <source>
        <dbReference type="Proteomes" id="UP000499080"/>
    </source>
</evidence>
<keyword evidence="2" id="KW-1185">Reference proteome</keyword>